<evidence type="ECO:0000313" key="4">
    <source>
        <dbReference type="Proteomes" id="UP000317494"/>
    </source>
</evidence>
<dbReference type="EMBL" id="QEAN01000647">
    <property type="protein sequence ID" value="TPX30906.1"/>
    <property type="molecule type" value="Genomic_DNA"/>
</dbReference>
<name>A0A507BYU1_9FUNG</name>
<protein>
    <submittedName>
        <fullName evidence="3">Uncharacterized protein</fullName>
    </submittedName>
</protein>
<dbReference type="Proteomes" id="UP000317494">
    <property type="component" value="Unassembled WGS sequence"/>
</dbReference>
<keyword evidence="2" id="KW-0732">Signal</keyword>
<accession>A0A507BYU1</accession>
<evidence type="ECO:0000256" key="2">
    <source>
        <dbReference type="SAM" id="SignalP"/>
    </source>
</evidence>
<organism evidence="3 4">
    <name type="scientific">Synchytrium endobioticum</name>
    <dbReference type="NCBI Taxonomy" id="286115"/>
    <lineage>
        <taxon>Eukaryota</taxon>
        <taxon>Fungi</taxon>
        <taxon>Fungi incertae sedis</taxon>
        <taxon>Chytridiomycota</taxon>
        <taxon>Chytridiomycota incertae sedis</taxon>
        <taxon>Chytridiomycetes</taxon>
        <taxon>Synchytriales</taxon>
        <taxon>Synchytriaceae</taxon>
        <taxon>Synchytrium</taxon>
    </lineage>
</organism>
<dbReference type="VEuPathDB" id="FungiDB:SeMB42_g07849"/>
<feature type="region of interest" description="Disordered" evidence="1">
    <location>
        <begin position="363"/>
        <end position="394"/>
    </location>
</feature>
<reference evidence="3 4" key="1">
    <citation type="journal article" date="2019" name="Sci. Rep.">
        <title>Comparative genomics of chytrid fungi reveal insights into the obligate biotrophic and pathogenic lifestyle of Synchytrium endobioticum.</title>
        <authorList>
            <person name="van de Vossenberg B.T.L.H."/>
            <person name="Warris S."/>
            <person name="Nguyen H.D.T."/>
            <person name="van Gent-Pelzer M.P.E."/>
            <person name="Joly D.L."/>
            <person name="van de Geest H.C."/>
            <person name="Bonants P.J.M."/>
            <person name="Smith D.S."/>
            <person name="Levesque C.A."/>
            <person name="van der Lee T.A.J."/>
        </authorList>
    </citation>
    <scope>NUCLEOTIDE SEQUENCE [LARGE SCALE GENOMIC DNA]</scope>
    <source>
        <strain evidence="3 4">MB42</strain>
    </source>
</reference>
<dbReference type="AlphaFoldDB" id="A0A507BYU1"/>
<feature type="compositionally biased region" description="Basic residues" evidence="1">
    <location>
        <begin position="384"/>
        <end position="394"/>
    </location>
</feature>
<evidence type="ECO:0000313" key="3">
    <source>
        <dbReference type="EMBL" id="TPX30906.1"/>
    </source>
</evidence>
<proteinExistence type="predicted"/>
<feature type="chain" id="PRO_5021236433" evidence="2">
    <location>
        <begin position="24"/>
        <end position="394"/>
    </location>
</feature>
<sequence length="394" mass="44244">MRTYIGILRFLLLTLLVDRFAEMDDDASVSNLMSRLSTSLDKTLQEFDDLAASRVVVSVEEAIRLVSEANYETIKESVLADTGYSPQTVERLTKLEKSLALPVIYHALVFHKLRLVAATTLKFLYHFQNQQNYYLPTDTQAYLTAGIKQCISCMDTHQALLPAEDGPKAAEQLRLIQVGLYRLIMEYKHGELRSGYAPELPPHHSDSELLAALECIDGIPPSALAEHPDSYMPFEFKLLRRSYHLYLVKLGTHYIATQQCNLAKMNPFIAKHKKLCHQYQKATYGTYQASTEGEPSTLPVSTSSTDVTGGFAATLQATDETTEPQLEQCWDVTFAGTRHYISQPLLEVEDVVRMIDTYPYKEQSVTGSSSHGVGLKNDRNAISSKKHQLRSKSP</sequence>
<comment type="caution">
    <text evidence="3">The sequence shown here is derived from an EMBL/GenBank/DDBJ whole genome shotgun (WGS) entry which is preliminary data.</text>
</comment>
<gene>
    <name evidence="3" type="ORF">SeMB42_g07849</name>
</gene>
<keyword evidence="4" id="KW-1185">Reference proteome</keyword>
<evidence type="ECO:0000256" key="1">
    <source>
        <dbReference type="SAM" id="MobiDB-lite"/>
    </source>
</evidence>
<feature type="signal peptide" evidence="2">
    <location>
        <begin position="1"/>
        <end position="23"/>
    </location>
</feature>